<dbReference type="GO" id="GO:0005506">
    <property type="term" value="F:iron ion binding"/>
    <property type="evidence" value="ECO:0007669"/>
    <property type="project" value="InterPro"/>
</dbReference>
<dbReference type="PANTHER" id="PTHR46696">
    <property type="entry name" value="P450, PUTATIVE (EUROFUNG)-RELATED"/>
    <property type="match status" value="1"/>
</dbReference>
<keyword evidence="2" id="KW-0349">Heme</keyword>
<dbReference type="AlphaFoldDB" id="A0A839S6K9"/>
<dbReference type="PRINTS" id="PR00359">
    <property type="entry name" value="BP450"/>
</dbReference>
<dbReference type="RefSeq" id="WP_246382491.1">
    <property type="nucleotide sequence ID" value="NZ_JACHWU010000006.1"/>
</dbReference>
<dbReference type="PROSITE" id="PS00086">
    <property type="entry name" value="CYTOCHROME_P450"/>
    <property type="match status" value="1"/>
</dbReference>
<protein>
    <submittedName>
        <fullName evidence="4">Cytochrome P450</fullName>
    </submittedName>
</protein>
<dbReference type="InterPro" id="IPR036396">
    <property type="entry name" value="Cyt_P450_sf"/>
</dbReference>
<sequence length="98" mass="10844">MIREGEGIITDLPTGNRDPAVVDGPEVLDLRRPPGRHQAFGFGPHQCVGQQLARAELQIVYGTLFRRIPTLTAAVEFDEIEFKHDALAFGVHALPVTW</sequence>
<accession>A0A839S6K9</accession>
<dbReference type="InterPro" id="IPR017972">
    <property type="entry name" value="Cyt_P450_CS"/>
</dbReference>
<dbReference type="GO" id="GO:0004497">
    <property type="term" value="F:monooxygenase activity"/>
    <property type="evidence" value="ECO:0007669"/>
    <property type="project" value="UniProtKB-KW"/>
</dbReference>
<gene>
    <name evidence="4" type="ORF">FHS23_004055</name>
</gene>
<evidence type="ECO:0000313" key="5">
    <source>
        <dbReference type="Proteomes" id="UP000550714"/>
    </source>
</evidence>
<dbReference type="EMBL" id="JACHWU010000006">
    <property type="protein sequence ID" value="MBB3053012.1"/>
    <property type="molecule type" value="Genomic_DNA"/>
</dbReference>
<dbReference type="Pfam" id="PF00067">
    <property type="entry name" value="p450"/>
    <property type="match status" value="1"/>
</dbReference>
<dbReference type="PANTHER" id="PTHR46696:SF6">
    <property type="entry name" value="P450, PUTATIVE (EUROFUNG)-RELATED"/>
    <property type="match status" value="1"/>
</dbReference>
<keyword evidence="2" id="KW-0479">Metal-binding</keyword>
<dbReference type="SUPFAM" id="SSF48264">
    <property type="entry name" value="Cytochrome P450"/>
    <property type="match status" value="1"/>
</dbReference>
<name>A0A839S6K9_9PSEU</name>
<dbReference type="InterPro" id="IPR002397">
    <property type="entry name" value="Cyt_P450_B"/>
</dbReference>
<organism evidence="4 5">
    <name type="scientific">Prauserella isguenensis</name>
    <dbReference type="NCBI Taxonomy" id="1470180"/>
    <lineage>
        <taxon>Bacteria</taxon>
        <taxon>Bacillati</taxon>
        <taxon>Actinomycetota</taxon>
        <taxon>Actinomycetes</taxon>
        <taxon>Pseudonocardiales</taxon>
        <taxon>Pseudonocardiaceae</taxon>
        <taxon>Prauserella</taxon>
    </lineage>
</organism>
<dbReference type="GO" id="GO:0016705">
    <property type="term" value="F:oxidoreductase activity, acting on paired donors, with incorporation or reduction of molecular oxygen"/>
    <property type="evidence" value="ECO:0007669"/>
    <property type="project" value="InterPro"/>
</dbReference>
<evidence type="ECO:0000313" key="4">
    <source>
        <dbReference type="EMBL" id="MBB3053012.1"/>
    </source>
</evidence>
<proteinExistence type="inferred from homology"/>
<dbReference type="Gene3D" id="1.10.630.10">
    <property type="entry name" value="Cytochrome P450"/>
    <property type="match status" value="1"/>
</dbReference>
<dbReference type="GO" id="GO:0020037">
    <property type="term" value="F:heme binding"/>
    <property type="evidence" value="ECO:0007669"/>
    <property type="project" value="InterPro"/>
</dbReference>
<evidence type="ECO:0000256" key="2">
    <source>
        <dbReference type="RuleBase" id="RU000461"/>
    </source>
</evidence>
<comment type="caution">
    <text evidence="4">The sequence shown here is derived from an EMBL/GenBank/DDBJ whole genome shotgun (WGS) entry which is preliminary data.</text>
</comment>
<keyword evidence="2" id="KW-0408">Iron</keyword>
<comment type="similarity">
    <text evidence="1 2">Belongs to the cytochrome P450 family.</text>
</comment>
<reference evidence="4 5" key="1">
    <citation type="submission" date="2020-08" db="EMBL/GenBank/DDBJ databases">
        <title>Genomic Encyclopedia of Type Strains, Phase III (KMG-III): the genomes of soil and plant-associated and newly described type strains.</title>
        <authorList>
            <person name="Whitman W."/>
        </authorList>
    </citation>
    <scope>NUCLEOTIDE SEQUENCE [LARGE SCALE GENOMIC DNA]</scope>
    <source>
        <strain evidence="4 5">CECT 8577</strain>
    </source>
</reference>
<evidence type="ECO:0000256" key="3">
    <source>
        <dbReference type="SAM" id="MobiDB-lite"/>
    </source>
</evidence>
<keyword evidence="2" id="KW-0560">Oxidoreductase</keyword>
<evidence type="ECO:0000256" key="1">
    <source>
        <dbReference type="ARBA" id="ARBA00010617"/>
    </source>
</evidence>
<keyword evidence="5" id="KW-1185">Reference proteome</keyword>
<keyword evidence="2" id="KW-0503">Monooxygenase</keyword>
<dbReference type="Proteomes" id="UP000550714">
    <property type="component" value="Unassembled WGS sequence"/>
</dbReference>
<dbReference type="InterPro" id="IPR001128">
    <property type="entry name" value="Cyt_P450"/>
</dbReference>
<feature type="region of interest" description="Disordered" evidence="3">
    <location>
        <begin position="1"/>
        <end position="22"/>
    </location>
</feature>